<sequence>MDSADLPTGSTDSADSPERVPLRPVTAVVLDVGNVLYAWEAIGAVAGRVPTALWHEFCADADFGSLNARADAGEPLDDILADLVAAHPDRPEWERIQRLYWDHFEDSLTGPVPGMASLVDDLLAAGAPLYALTNFNDVLFAASRRLMPQLARFHGVVVSGAEHLVKPDPALYRILLTRYGLDPARTLFADDSPANIDGARSVGLRTHLFTGAGALRAALADAGLLPPRRHRSAERAESAATAP</sequence>
<dbReference type="RefSeq" id="WP_268917141.1">
    <property type="nucleotide sequence ID" value="NZ_CP124548.1"/>
</dbReference>
<evidence type="ECO:0000313" key="2">
    <source>
        <dbReference type="Proteomes" id="UP001072034"/>
    </source>
</evidence>
<accession>A0ABT4I8B2</accession>
<organism evidence="1 2">
    <name type="scientific">Actinomyces israelii</name>
    <dbReference type="NCBI Taxonomy" id="1659"/>
    <lineage>
        <taxon>Bacteria</taxon>
        <taxon>Bacillati</taxon>
        <taxon>Actinomycetota</taxon>
        <taxon>Actinomycetes</taxon>
        <taxon>Actinomycetales</taxon>
        <taxon>Actinomycetaceae</taxon>
        <taxon>Actinomyces</taxon>
    </lineage>
</organism>
<dbReference type="SUPFAM" id="SSF56784">
    <property type="entry name" value="HAD-like"/>
    <property type="match status" value="1"/>
</dbReference>
<dbReference type="NCBIfam" id="TIGR01509">
    <property type="entry name" value="HAD-SF-IA-v3"/>
    <property type="match status" value="1"/>
</dbReference>
<name>A0ABT4I8B2_9ACTO</name>
<keyword evidence="2" id="KW-1185">Reference proteome</keyword>
<dbReference type="PANTHER" id="PTHR43611:SF3">
    <property type="entry name" value="FLAVIN MONONUCLEOTIDE HYDROLASE 1, CHLOROPLATIC"/>
    <property type="match status" value="1"/>
</dbReference>
<dbReference type="Pfam" id="PF00702">
    <property type="entry name" value="Hydrolase"/>
    <property type="match status" value="1"/>
</dbReference>
<dbReference type="SFLD" id="SFLDG01129">
    <property type="entry name" value="C1.5:_HAD__Beta-PGM__Phosphata"/>
    <property type="match status" value="1"/>
</dbReference>
<dbReference type="CDD" id="cd02603">
    <property type="entry name" value="HAD_sEH-N_like"/>
    <property type="match status" value="1"/>
</dbReference>
<dbReference type="PANTHER" id="PTHR43611">
    <property type="entry name" value="ALPHA-D-GLUCOSE 1-PHOSPHATE PHOSPHATASE"/>
    <property type="match status" value="1"/>
</dbReference>
<dbReference type="InterPro" id="IPR023214">
    <property type="entry name" value="HAD_sf"/>
</dbReference>
<dbReference type="Proteomes" id="UP001072034">
    <property type="component" value="Unassembled WGS sequence"/>
</dbReference>
<comment type="caution">
    <text evidence="1">The sequence shown here is derived from an EMBL/GenBank/DDBJ whole genome shotgun (WGS) entry which is preliminary data.</text>
</comment>
<evidence type="ECO:0000313" key="1">
    <source>
        <dbReference type="EMBL" id="MCZ0857584.1"/>
    </source>
</evidence>
<dbReference type="SFLD" id="SFLDS00003">
    <property type="entry name" value="Haloacid_Dehalogenase"/>
    <property type="match status" value="1"/>
</dbReference>
<reference evidence="1" key="1">
    <citation type="submission" date="2022-10" db="EMBL/GenBank/DDBJ databases">
        <title>Genome sequence of Actinomyces israelii ATCC 10048.</title>
        <authorList>
            <person name="Watt R.M."/>
            <person name="Tong W.M."/>
        </authorList>
    </citation>
    <scope>NUCLEOTIDE SEQUENCE</scope>
    <source>
        <strain evidence="1">ATCC 10048</strain>
    </source>
</reference>
<dbReference type="EMBL" id="JAPTMY010000010">
    <property type="protein sequence ID" value="MCZ0857584.1"/>
    <property type="molecule type" value="Genomic_DNA"/>
</dbReference>
<dbReference type="PRINTS" id="PR00413">
    <property type="entry name" value="HADHALOGNASE"/>
</dbReference>
<dbReference type="InterPro" id="IPR036412">
    <property type="entry name" value="HAD-like_sf"/>
</dbReference>
<proteinExistence type="predicted"/>
<dbReference type="InterPro" id="IPR006439">
    <property type="entry name" value="HAD-SF_hydro_IA"/>
</dbReference>
<gene>
    <name evidence="1" type="ORF">OHJ16_05955</name>
</gene>
<dbReference type="Gene3D" id="3.40.50.1000">
    <property type="entry name" value="HAD superfamily/HAD-like"/>
    <property type="match status" value="1"/>
</dbReference>
<protein>
    <submittedName>
        <fullName evidence="1">HAD family phosphatase</fullName>
    </submittedName>
</protein>